<name>A0A7J0FAP8_9ERIC</name>
<dbReference type="AlphaFoldDB" id="A0A7J0FAP8"/>
<organism evidence="1 2">
    <name type="scientific">Actinidia rufa</name>
    <dbReference type="NCBI Taxonomy" id="165716"/>
    <lineage>
        <taxon>Eukaryota</taxon>
        <taxon>Viridiplantae</taxon>
        <taxon>Streptophyta</taxon>
        <taxon>Embryophyta</taxon>
        <taxon>Tracheophyta</taxon>
        <taxon>Spermatophyta</taxon>
        <taxon>Magnoliopsida</taxon>
        <taxon>eudicotyledons</taxon>
        <taxon>Gunneridae</taxon>
        <taxon>Pentapetalae</taxon>
        <taxon>asterids</taxon>
        <taxon>Ericales</taxon>
        <taxon>Actinidiaceae</taxon>
        <taxon>Actinidia</taxon>
    </lineage>
</organism>
<evidence type="ECO:0000313" key="2">
    <source>
        <dbReference type="Proteomes" id="UP000585474"/>
    </source>
</evidence>
<gene>
    <name evidence="1" type="ORF">Acr_10g0008810</name>
</gene>
<evidence type="ECO:0000313" key="1">
    <source>
        <dbReference type="EMBL" id="GFY95496.1"/>
    </source>
</evidence>
<accession>A0A7J0FAP8</accession>
<reference evidence="1 2" key="1">
    <citation type="submission" date="2019-07" db="EMBL/GenBank/DDBJ databases">
        <title>De Novo Assembly of kiwifruit Actinidia rufa.</title>
        <authorList>
            <person name="Sugita-Konishi S."/>
            <person name="Sato K."/>
            <person name="Mori E."/>
            <person name="Abe Y."/>
            <person name="Kisaki G."/>
            <person name="Hamano K."/>
            <person name="Suezawa K."/>
            <person name="Otani M."/>
            <person name="Fukuda T."/>
            <person name="Manabe T."/>
            <person name="Gomi K."/>
            <person name="Tabuchi M."/>
            <person name="Akimitsu K."/>
            <person name="Kataoka I."/>
        </authorList>
    </citation>
    <scope>NUCLEOTIDE SEQUENCE [LARGE SCALE GENOMIC DNA]</scope>
    <source>
        <strain evidence="2">cv. Fuchu</strain>
    </source>
</reference>
<comment type="caution">
    <text evidence="1">The sequence shown here is derived from an EMBL/GenBank/DDBJ whole genome shotgun (WGS) entry which is preliminary data.</text>
</comment>
<keyword evidence="2" id="KW-1185">Reference proteome</keyword>
<dbReference type="EMBL" id="BJWL01000010">
    <property type="protein sequence ID" value="GFY95496.1"/>
    <property type="molecule type" value="Genomic_DNA"/>
</dbReference>
<protein>
    <submittedName>
        <fullName evidence="1">Uncharacterized protein</fullName>
    </submittedName>
</protein>
<sequence length="130" mass="14289">MRCKVRHFTSRRDSISPSFVCTTREITITYLERKRVVSAAARLSLYNSSLSPSSELLYGHPTLVAPLVSGQTSACIPTLVPFWILQVHPSGIPALALRASVQWLLSSFILLVNTTGPMLDSSSSCLDTFF</sequence>
<proteinExistence type="predicted"/>
<dbReference type="Proteomes" id="UP000585474">
    <property type="component" value="Unassembled WGS sequence"/>
</dbReference>